<comment type="similarity">
    <text evidence="1 2">Belongs to the phD/YefM antitoxin family.</text>
</comment>
<dbReference type="eggNOG" id="COG4118">
    <property type="taxonomic scope" value="Bacteria"/>
</dbReference>
<dbReference type="Gene3D" id="3.40.1620.10">
    <property type="entry name" value="YefM-like domain"/>
    <property type="match status" value="1"/>
</dbReference>
<reference evidence="3 4" key="1">
    <citation type="submission" date="2009-06" db="EMBL/GenBank/DDBJ databases">
        <title>Complete sequence of Thermotogales bacterium TBF 19.5.1.</title>
        <authorList>
            <consortium name="US DOE Joint Genome Institute"/>
            <person name="Lucas S."/>
            <person name="Copeland A."/>
            <person name="Lapidus A."/>
            <person name="Glavina del Rio T."/>
            <person name="Tice H."/>
            <person name="Bruce D."/>
            <person name="Goodwin L."/>
            <person name="Pitluck S."/>
            <person name="Chertkov O."/>
            <person name="Brettin T."/>
            <person name="Detter J.C."/>
            <person name="Han C."/>
            <person name="Schmutz J."/>
            <person name="Larimer F."/>
            <person name="Land M."/>
            <person name="Hauser L."/>
            <person name="Kyrpides N."/>
            <person name="Ovchinnikova G."/>
            <person name="Noll K."/>
        </authorList>
    </citation>
    <scope>NUCLEOTIDE SEQUENCE [LARGE SCALE GENOMIC DNA]</scope>
    <source>
        <strain evidence="4">ATCC BAA-1733 / DSM 21960 / TBF 19.5.1</strain>
    </source>
</reference>
<proteinExistence type="inferred from homology"/>
<dbReference type="Proteomes" id="UP000002382">
    <property type="component" value="Chromosome"/>
</dbReference>
<dbReference type="EMBL" id="CP001634">
    <property type="protein sequence ID" value="ACR79013.1"/>
    <property type="molecule type" value="Genomic_DNA"/>
</dbReference>
<gene>
    <name evidence="3" type="ordered locus">Kole_0288</name>
</gene>
<organism evidence="3 4">
    <name type="scientific">Kosmotoga olearia (strain ATCC BAA-1733 / DSM 21960 / TBF 19.5.1)</name>
    <dbReference type="NCBI Taxonomy" id="521045"/>
    <lineage>
        <taxon>Bacteria</taxon>
        <taxon>Thermotogati</taxon>
        <taxon>Thermotogota</taxon>
        <taxon>Thermotogae</taxon>
        <taxon>Kosmotogales</taxon>
        <taxon>Kosmotogaceae</taxon>
        <taxon>Kosmotoga</taxon>
    </lineage>
</organism>
<protein>
    <recommendedName>
        <fullName evidence="2">Antitoxin</fullName>
    </recommendedName>
</protein>
<name>C5CD69_KOSOT</name>
<dbReference type="PANTHER" id="PTHR33713">
    <property type="entry name" value="ANTITOXIN YAFN-RELATED"/>
    <property type="match status" value="1"/>
</dbReference>
<dbReference type="InterPro" id="IPR006442">
    <property type="entry name" value="Antitoxin_Phd/YefM"/>
</dbReference>
<dbReference type="SUPFAM" id="SSF143120">
    <property type="entry name" value="YefM-like"/>
    <property type="match status" value="1"/>
</dbReference>
<dbReference type="AlphaFoldDB" id="C5CD69"/>
<dbReference type="InterPro" id="IPR036165">
    <property type="entry name" value="YefM-like_sf"/>
</dbReference>
<dbReference type="Pfam" id="PF02604">
    <property type="entry name" value="PhdYeFM_antitox"/>
    <property type="match status" value="1"/>
</dbReference>
<keyword evidence="4" id="KW-1185">Reference proteome</keyword>
<evidence type="ECO:0000313" key="4">
    <source>
        <dbReference type="Proteomes" id="UP000002382"/>
    </source>
</evidence>
<accession>C5CD69</accession>
<dbReference type="HOGENOM" id="CLU_172543_0_0_0"/>
<evidence type="ECO:0000256" key="1">
    <source>
        <dbReference type="ARBA" id="ARBA00009981"/>
    </source>
</evidence>
<dbReference type="InterPro" id="IPR051405">
    <property type="entry name" value="phD/YefM_antitoxin"/>
</dbReference>
<dbReference type="STRING" id="521045.Kole_0288"/>
<comment type="function">
    <text evidence="2">Antitoxin component of a type II toxin-antitoxin (TA) system.</text>
</comment>
<dbReference type="NCBIfam" id="TIGR01552">
    <property type="entry name" value="phd_fam"/>
    <property type="match status" value="1"/>
</dbReference>
<dbReference type="RefSeq" id="WP_012744800.1">
    <property type="nucleotide sequence ID" value="NC_012785.1"/>
</dbReference>
<evidence type="ECO:0000256" key="2">
    <source>
        <dbReference type="RuleBase" id="RU362080"/>
    </source>
</evidence>
<evidence type="ECO:0000313" key="3">
    <source>
        <dbReference type="EMBL" id="ACR79013.1"/>
    </source>
</evidence>
<sequence>MRLHELKFYSIADAKAHFSQVVDESHSADVIITKNGVPVAVVIDYEKYVAVNKFIEQTRDLYLMDAGEEAVSLKFEDILVQLDKNSGGELDG</sequence>
<reference evidence="3 4" key="2">
    <citation type="journal article" date="2011" name="J. Bacteriol.">
        <title>Genome Sequence of Kosmotoga olearia Strain TBF 19.5.1, a Thermophilic Bacterium with a Wide Growth Temperature Range, Isolated from the Troll B Oil Platform in the North Sea.</title>
        <authorList>
            <person name="Swithers K.S."/>
            <person name="Dipippo J.L."/>
            <person name="Bruce D.C."/>
            <person name="Detter C."/>
            <person name="Tapia R."/>
            <person name="Han S."/>
            <person name="Goodwin L.A."/>
            <person name="Han J."/>
            <person name="Woyke T."/>
            <person name="Pitluck S."/>
            <person name="Pennacchio L."/>
            <person name="Nolan M."/>
            <person name="Mikhailova N."/>
            <person name="Land M.L."/>
            <person name="Nesbo C.L."/>
            <person name="Gogarten J.P."/>
            <person name="Noll K.M."/>
        </authorList>
    </citation>
    <scope>NUCLEOTIDE SEQUENCE [LARGE SCALE GENOMIC DNA]</scope>
    <source>
        <strain evidence="4">ATCC BAA-1733 / DSM 21960 / TBF 19.5.1</strain>
    </source>
</reference>
<dbReference type="KEGG" id="kol:Kole_0288"/>
<dbReference type="PANTHER" id="PTHR33713:SF10">
    <property type="entry name" value="ANTITOXIN YAFN"/>
    <property type="match status" value="1"/>
</dbReference>